<dbReference type="PANTHER" id="PTHR42977">
    <property type="entry name" value="HYDROLASE-RELATED"/>
    <property type="match status" value="1"/>
</dbReference>
<dbReference type="Gene3D" id="3.40.50.1820">
    <property type="entry name" value="alpha/beta hydrolase"/>
    <property type="match status" value="1"/>
</dbReference>
<dbReference type="InterPro" id="IPR000073">
    <property type="entry name" value="AB_hydrolase_1"/>
</dbReference>
<dbReference type="PANTHER" id="PTHR42977:SF1">
    <property type="entry name" value="BLR6576 PROTEIN"/>
    <property type="match status" value="1"/>
</dbReference>
<keyword evidence="3" id="KW-1185">Reference proteome</keyword>
<feature type="domain" description="AB hydrolase-1" evidence="1">
    <location>
        <begin position="25"/>
        <end position="261"/>
    </location>
</feature>
<dbReference type="GO" id="GO:0004301">
    <property type="term" value="F:epoxide hydrolase activity"/>
    <property type="evidence" value="ECO:0007669"/>
    <property type="project" value="TreeGrafter"/>
</dbReference>
<evidence type="ECO:0000259" key="1">
    <source>
        <dbReference type="Pfam" id="PF00561"/>
    </source>
</evidence>
<proteinExistence type="predicted"/>
<organism evidence="2 3">
    <name type="scientific">Solirubrobacter pauli</name>
    <dbReference type="NCBI Taxonomy" id="166793"/>
    <lineage>
        <taxon>Bacteria</taxon>
        <taxon>Bacillati</taxon>
        <taxon>Actinomycetota</taxon>
        <taxon>Thermoleophilia</taxon>
        <taxon>Solirubrobacterales</taxon>
        <taxon>Solirubrobacteraceae</taxon>
        <taxon>Solirubrobacter</taxon>
    </lineage>
</organism>
<dbReference type="EMBL" id="RBIL01000002">
    <property type="protein sequence ID" value="RKQ86882.1"/>
    <property type="molecule type" value="Genomic_DNA"/>
</dbReference>
<comment type="caution">
    <text evidence="2">The sequence shown here is derived from an EMBL/GenBank/DDBJ whole genome shotgun (WGS) entry which is preliminary data.</text>
</comment>
<sequence length="282" mass="31569">MTTYRTLEADGRELFYREAGDPSAPTLLLLAGFPSSSAQYEPLMTSLADRFHLLAPDYPGFGRSPALDGETTFDRLADAVEIFVDAKGLERFSLYMFDFGAPVGFRLATRHPARVEALVIQNGNAYEAGLGPNMQGLKPYWADRAANEGAIRSLLTLDVTRSQYVDGVPDPATVNPDLWELDQRYLELPGRDRVMLDLLFDYQSNVALYPAWHEYLRAHQPPTLLAWGRHDAYFPPAGAEAYRDDLPDAELHLLDTGHFATATHSREIAELIRAFPPFDPEH</sequence>
<dbReference type="PRINTS" id="PR00111">
    <property type="entry name" value="ABHYDROLASE"/>
</dbReference>
<gene>
    <name evidence="2" type="ORF">C8N24_4898</name>
</gene>
<evidence type="ECO:0000313" key="3">
    <source>
        <dbReference type="Proteomes" id="UP000278962"/>
    </source>
</evidence>
<dbReference type="InterPro" id="IPR029058">
    <property type="entry name" value="AB_hydrolase_fold"/>
</dbReference>
<dbReference type="InterPro" id="IPR051340">
    <property type="entry name" value="Haloalkane_dehalogenase"/>
</dbReference>
<evidence type="ECO:0000313" key="2">
    <source>
        <dbReference type="EMBL" id="RKQ86882.1"/>
    </source>
</evidence>
<accession>A0A660L1V8</accession>
<dbReference type="AlphaFoldDB" id="A0A660L1V8"/>
<dbReference type="Proteomes" id="UP000278962">
    <property type="component" value="Unassembled WGS sequence"/>
</dbReference>
<dbReference type="SUPFAM" id="SSF53474">
    <property type="entry name" value="alpha/beta-Hydrolases"/>
    <property type="match status" value="1"/>
</dbReference>
<dbReference type="RefSeq" id="WP_121254995.1">
    <property type="nucleotide sequence ID" value="NZ_RBIL01000002.1"/>
</dbReference>
<reference evidence="2 3" key="1">
    <citation type="submission" date="2018-10" db="EMBL/GenBank/DDBJ databases">
        <title>Genomic Encyclopedia of Archaeal and Bacterial Type Strains, Phase II (KMG-II): from individual species to whole genera.</title>
        <authorList>
            <person name="Goeker M."/>
        </authorList>
    </citation>
    <scope>NUCLEOTIDE SEQUENCE [LARGE SCALE GENOMIC DNA]</scope>
    <source>
        <strain evidence="2 3">DSM 14954</strain>
    </source>
</reference>
<dbReference type="OrthoDB" id="27092at2"/>
<protein>
    <submittedName>
        <fullName evidence="2">Pimeloyl-ACP methyl ester carboxylesterase</fullName>
    </submittedName>
</protein>
<dbReference type="Pfam" id="PF00561">
    <property type="entry name" value="Abhydrolase_1"/>
    <property type="match status" value="1"/>
</dbReference>
<name>A0A660L1V8_9ACTN</name>